<evidence type="ECO:0000256" key="4">
    <source>
        <dbReference type="ARBA" id="ARBA00022598"/>
    </source>
</evidence>
<evidence type="ECO:0000313" key="11">
    <source>
        <dbReference type="EMBL" id="NGX98218.1"/>
    </source>
</evidence>
<dbReference type="Proteomes" id="UP000480266">
    <property type="component" value="Unassembled WGS sequence"/>
</dbReference>
<comment type="caution">
    <text evidence="11">The sequence shown here is derived from an EMBL/GenBank/DDBJ whole genome shotgun (WGS) entry which is preliminary data.</text>
</comment>
<feature type="binding site" evidence="10">
    <location>
        <position position="302"/>
    </location>
    <ligand>
        <name>ATP</name>
        <dbReference type="ChEBI" id="CHEBI:30616"/>
    </ligand>
</feature>
<dbReference type="GO" id="GO:0005524">
    <property type="term" value="F:ATP binding"/>
    <property type="evidence" value="ECO:0007669"/>
    <property type="project" value="UniProtKB-UniRule"/>
</dbReference>
<keyword evidence="4 10" id="KW-0436">Ligase</keyword>
<dbReference type="PROSITE" id="PS00178">
    <property type="entry name" value="AA_TRNA_LIGASE_I"/>
    <property type="match status" value="1"/>
</dbReference>
<comment type="catalytic activity">
    <reaction evidence="9 10">
        <text>tRNA(Lys) + L-lysine + ATP = L-lysyl-tRNA(Lys) + AMP + diphosphate</text>
        <dbReference type="Rhea" id="RHEA:20792"/>
        <dbReference type="Rhea" id="RHEA-COMP:9696"/>
        <dbReference type="Rhea" id="RHEA-COMP:9697"/>
        <dbReference type="ChEBI" id="CHEBI:30616"/>
        <dbReference type="ChEBI" id="CHEBI:32551"/>
        <dbReference type="ChEBI" id="CHEBI:33019"/>
        <dbReference type="ChEBI" id="CHEBI:78442"/>
        <dbReference type="ChEBI" id="CHEBI:78529"/>
        <dbReference type="ChEBI" id="CHEBI:456215"/>
        <dbReference type="EC" id="6.1.1.6"/>
    </reaction>
</comment>
<dbReference type="InterPro" id="IPR020751">
    <property type="entry name" value="aa-tRNA-synth_I_codon-bd_sub2"/>
</dbReference>
<organism evidence="11 12">
    <name type="scientific">Candidatus Afipia apatlaquensis</name>
    <dbReference type="NCBI Taxonomy" id="2712852"/>
    <lineage>
        <taxon>Bacteria</taxon>
        <taxon>Pseudomonadati</taxon>
        <taxon>Pseudomonadota</taxon>
        <taxon>Alphaproteobacteria</taxon>
        <taxon>Hyphomicrobiales</taxon>
        <taxon>Nitrobacteraceae</taxon>
        <taxon>Afipia</taxon>
    </lineage>
</organism>
<dbReference type="InterPro" id="IPR001412">
    <property type="entry name" value="aa-tRNA-synth_I_CS"/>
</dbReference>
<accession>A0A7C9RJD7</accession>
<feature type="short sequence motif" description="'HIGH' region" evidence="10">
    <location>
        <begin position="50"/>
        <end position="58"/>
    </location>
</feature>
<evidence type="ECO:0000256" key="2">
    <source>
        <dbReference type="ARBA" id="ARBA00005594"/>
    </source>
</evidence>
<evidence type="ECO:0000256" key="6">
    <source>
        <dbReference type="ARBA" id="ARBA00022840"/>
    </source>
</evidence>
<dbReference type="Pfam" id="PF01921">
    <property type="entry name" value="tRNA-synt_1f"/>
    <property type="match status" value="1"/>
</dbReference>
<dbReference type="HAMAP" id="MF_00177">
    <property type="entry name" value="Lys_tRNA_synth_class1"/>
    <property type="match status" value="1"/>
</dbReference>
<dbReference type="GO" id="GO:0004824">
    <property type="term" value="F:lysine-tRNA ligase activity"/>
    <property type="evidence" value="ECO:0007669"/>
    <property type="project" value="UniProtKB-UniRule"/>
</dbReference>
<dbReference type="PANTHER" id="PTHR37940:SF1">
    <property type="entry name" value="LYSINE--TRNA LIGASE"/>
    <property type="match status" value="1"/>
</dbReference>
<evidence type="ECO:0000256" key="10">
    <source>
        <dbReference type="HAMAP-Rule" id="MF_00177"/>
    </source>
</evidence>
<dbReference type="GO" id="GO:0000049">
    <property type="term" value="F:tRNA binding"/>
    <property type="evidence" value="ECO:0007669"/>
    <property type="project" value="InterPro"/>
</dbReference>
<gene>
    <name evidence="10" type="primary">lysS</name>
    <name evidence="11" type="ORF">G4V63_24330</name>
</gene>
<dbReference type="NCBIfam" id="TIGR00467">
    <property type="entry name" value="lysS_arch"/>
    <property type="match status" value="1"/>
</dbReference>
<dbReference type="SUPFAM" id="SSF48163">
    <property type="entry name" value="An anticodon-binding domain of class I aminoacyl-tRNA synthetases"/>
    <property type="match status" value="1"/>
</dbReference>
<keyword evidence="6 10" id="KW-0067">ATP-binding</keyword>
<sequence>MSTEMPSSASDLRALAEQSNAWPFEQAKQIVARLKKKPKDEVLFETGYGPSGLPHIGTFGEVARTTMVRHAFRVLTEDKIKTKLLAFSDDMDGLRKVPDNVPNKEMLEQDLGKPLTQVRDPFGTHPSFGEHNNARLRAFLDTFGFDYEFASSTQYYKSGRFDATLLKMLENIDKVMAIMLPSLREERAATYSPFLPISPRTGVVLQVPIVEHDAKAGTISYDDPDTRERVTVPVTGGHCKLQWKPDWAMRWVALGVDYEMAGKDLIDSVKLSGKICSALGGTPPEGFNYELFLDDKGQKISKSKGNGLTIDEWLRYASPESLSLFMYREPKAAKRLYFDVIPRNVDDYQQFIDGYPRQDGKQRLSNPVWHIHAGNPPLADMPVTFQLLLTLVSSSNAENAETLWGFIGRYRPGVTPKTHPKLDDMVGYAINYYRDFVAPTKTFREPTESERAALTDLRNALAQLDADASAEDIQNVVYEIGRREPFLDHKKAGKDGRPGVSLDWFNMLYQVLLGQEKGPRFGSFVAVYGVTNAIAMIDAALKRAAA</sequence>
<evidence type="ECO:0000256" key="9">
    <source>
        <dbReference type="ARBA" id="ARBA00048573"/>
    </source>
</evidence>
<evidence type="ECO:0000256" key="3">
    <source>
        <dbReference type="ARBA" id="ARBA00022490"/>
    </source>
</evidence>
<dbReference type="GO" id="GO:0006430">
    <property type="term" value="P:lysyl-tRNA aminoacylation"/>
    <property type="evidence" value="ECO:0007669"/>
    <property type="project" value="UniProtKB-UniRule"/>
</dbReference>
<dbReference type="PANTHER" id="PTHR37940">
    <property type="entry name" value="LYSINE--TRNA LIGASE"/>
    <property type="match status" value="1"/>
</dbReference>
<protein>
    <recommendedName>
        <fullName evidence="10">Lysine--tRNA ligase</fullName>
        <ecNumber evidence="10">6.1.1.6</ecNumber>
    </recommendedName>
    <alternativeName>
        <fullName evidence="10">Lysyl-tRNA synthetase</fullName>
        <shortName evidence="10">LysRS</shortName>
    </alternativeName>
</protein>
<dbReference type="AlphaFoldDB" id="A0A7C9RJD7"/>
<dbReference type="Gene3D" id="1.10.10.350">
    <property type="match status" value="1"/>
</dbReference>
<dbReference type="Gene3D" id="3.40.50.620">
    <property type="entry name" value="HUPs"/>
    <property type="match status" value="2"/>
</dbReference>
<proteinExistence type="inferred from homology"/>
<dbReference type="InterPro" id="IPR002904">
    <property type="entry name" value="Lys-tRNA-ligase"/>
</dbReference>
<evidence type="ECO:0000256" key="5">
    <source>
        <dbReference type="ARBA" id="ARBA00022741"/>
    </source>
</evidence>
<evidence type="ECO:0000256" key="1">
    <source>
        <dbReference type="ARBA" id="ARBA00004496"/>
    </source>
</evidence>
<dbReference type="GO" id="GO:0005737">
    <property type="term" value="C:cytoplasm"/>
    <property type="evidence" value="ECO:0007669"/>
    <property type="project" value="UniProtKB-SubCell"/>
</dbReference>
<evidence type="ECO:0000256" key="7">
    <source>
        <dbReference type="ARBA" id="ARBA00022917"/>
    </source>
</evidence>
<dbReference type="InterPro" id="IPR008925">
    <property type="entry name" value="aa_tRNA-synth_I_cd-bd_sf"/>
</dbReference>
<dbReference type="NCBIfam" id="NF001968">
    <property type="entry name" value="PRK00750.1-2"/>
    <property type="match status" value="1"/>
</dbReference>
<dbReference type="EMBL" id="JAAMRR010001234">
    <property type="protein sequence ID" value="NGX98218.1"/>
    <property type="molecule type" value="Genomic_DNA"/>
</dbReference>
<comment type="subcellular location">
    <subcellularLocation>
        <location evidence="1 10">Cytoplasm</location>
    </subcellularLocation>
</comment>
<keyword evidence="7 10" id="KW-0648">Protein biosynthesis</keyword>
<dbReference type="EC" id="6.1.1.6" evidence="10"/>
<keyword evidence="5 10" id="KW-0547">Nucleotide-binding</keyword>
<evidence type="ECO:0000313" key="12">
    <source>
        <dbReference type="Proteomes" id="UP000480266"/>
    </source>
</evidence>
<keyword evidence="12" id="KW-1185">Reference proteome</keyword>
<keyword evidence="3 10" id="KW-0963">Cytoplasm</keyword>
<name>A0A7C9RJD7_9BRAD</name>
<reference evidence="11" key="1">
    <citation type="submission" date="2020-02" db="EMBL/GenBank/DDBJ databases">
        <title>Draft genome sequence of Candidatus Afipia apatlaquensis IBT-C3, a potential strain for decolorization of textile dyes.</title>
        <authorList>
            <person name="Sanchez-Reyes A."/>
            <person name="Breton-Deval L."/>
            <person name="Mangelson H."/>
            <person name="Sanchez-Flores A."/>
        </authorList>
    </citation>
    <scope>NUCLEOTIDE SEQUENCE [LARGE SCALE GENOMIC DNA]</scope>
    <source>
        <strain evidence="11">IBT-C3</strain>
    </source>
</reference>
<comment type="similarity">
    <text evidence="2 10">Belongs to the class-I aminoacyl-tRNA synthetase family.</text>
</comment>
<keyword evidence="8 10" id="KW-0030">Aminoacyl-tRNA synthetase</keyword>
<feature type="short sequence motif" description="'KMSKS' region" evidence="10">
    <location>
        <begin position="299"/>
        <end position="303"/>
    </location>
</feature>
<dbReference type="InterPro" id="IPR014729">
    <property type="entry name" value="Rossmann-like_a/b/a_fold"/>
</dbReference>
<dbReference type="SUPFAM" id="SSF52374">
    <property type="entry name" value="Nucleotidylyl transferase"/>
    <property type="match status" value="1"/>
</dbReference>
<evidence type="ECO:0000256" key="8">
    <source>
        <dbReference type="ARBA" id="ARBA00023146"/>
    </source>
</evidence>